<keyword evidence="2" id="KW-1185">Reference proteome</keyword>
<protein>
    <submittedName>
        <fullName evidence="1">Uncharacterized protein</fullName>
    </submittedName>
</protein>
<gene>
    <name evidence="1" type="ORF">IWQ57_000543</name>
</gene>
<evidence type="ECO:0000313" key="1">
    <source>
        <dbReference type="EMBL" id="KAJ2775083.1"/>
    </source>
</evidence>
<dbReference type="Proteomes" id="UP001140234">
    <property type="component" value="Unassembled WGS sequence"/>
</dbReference>
<accession>A0ACC1K8A0</accession>
<organism evidence="1 2">
    <name type="scientific">Coemansia nantahalensis</name>
    <dbReference type="NCBI Taxonomy" id="2789366"/>
    <lineage>
        <taxon>Eukaryota</taxon>
        <taxon>Fungi</taxon>
        <taxon>Fungi incertae sedis</taxon>
        <taxon>Zoopagomycota</taxon>
        <taxon>Kickxellomycotina</taxon>
        <taxon>Kickxellomycetes</taxon>
        <taxon>Kickxellales</taxon>
        <taxon>Kickxellaceae</taxon>
        <taxon>Coemansia</taxon>
    </lineage>
</organism>
<comment type="caution">
    <text evidence="1">The sequence shown here is derived from an EMBL/GenBank/DDBJ whole genome shotgun (WGS) entry which is preliminary data.</text>
</comment>
<name>A0ACC1K8A0_9FUNG</name>
<proteinExistence type="predicted"/>
<reference evidence="1" key="1">
    <citation type="submission" date="2022-07" db="EMBL/GenBank/DDBJ databases">
        <title>Phylogenomic reconstructions and comparative analyses of Kickxellomycotina fungi.</title>
        <authorList>
            <person name="Reynolds N.K."/>
            <person name="Stajich J.E."/>
            <person name="Barry K."/>
            <person name="Grigoriev I.V."/>
            <person name="Crous P."/>
            <person name="Smith M.E."/>
        </authorList>
    </citation>
    <scope>NUCLEOTIDE SEQUENCE</scope>
    <source>
        <strain evidence="1">CBS 109366</strain>
    </source>
</reference>
<dbReference type="EMBL" id="JANBUJ010000040">
    <property type="protein sequence ID" value="KAJ2775083.1"/>
    <property type="molecule type" value="Genomic_DNA"/>
</dbReference>
<sequence>MASEKYIPLEVFASGTYSDSDAAGSAGASADWRGSPSALTARRLREPTIVAHSSSTSKLNTTVDDSNSGNSSPSETALSDVEDPGLDQGPGAGSPGMFGWLLGRRAAGDYARLDGPAGGEPGPYRRRESEPIWTRRSLALPMALFAVMGLIALVVSTAAWIRGRGDNLAPPVDEQLFPFTVDRAGLGGSQYALRLIHTNDVHARFLPHDAAGDDCDPAAAAAVGGRCVGGAAYAKAVVDHLRGGAGTGGVDGSLLLNAGDEFQGSIFHALFRGNVSAQMLNAFHFDAITLGNHEFDLGPDHLARYLQMVDAPAVCANLDFTRGHAELRAAVQPFTVIERHRVGIIGVLTPETMASSNMGVGVQLTDPLAAVNAARARLAKMGINRIILLSHLGYGPDKELAARVDPGISLIIGGHTHTYLGNATAKEPVAPLGPYPTWIANAASSEWQTAIVQAKALGEYVGYMDLVFNDDGSLDSRLSRGEPVRLDVVGADSRIKGLAPSRQIVDVLRPFAEQVDHFRHQRIGTAADDFPAPTGNHDHAEYALGNLVTDAMAWAGKGASVIALLGTGAIRHRIAKGDITRGLLMDVLPYDDSLVAINVTGSAIRAMVEGSLVGSRNNQPMLTTLQVSGLRWTGANSPAIDVRTAVASYDQRPFSGETWATLDDKQTYSLLTSGFIADGGDNHLDPVAQQTTVAADLRNPIELYITRFSPVAPALDHRK</sequence>
<evidence type="ECO:0000313" key="2">
    <source>
        <dbReference type="Proteomes" id="UP001140234"/>
    </source>
</evidence>